<dbReference type="Proteomes" id="UP000002640">
    <property type="component" value="Unassembled WGS sequence"/>
</dbReference>
<dbReference type="InParanoid" id="G4YLD9"/>
<dbReference type="RefSeq" id="XP_009517482.1">
    <property type="nucleotide sequence ID" value="XM_009519187.1"/>
</dbReference>
<accession>G4YLD9</accession>
<feature type="region of interest" description="Disordered" evidence="1">
    <location>
        <begin position="1"/>
        <end position="21"/>
    </location>
</feature>
<gene>
    <name evidence="2" type="ORF">PHYSODRAFT_470731</name>
</gene>
<protein>
    <submittedName>
        <fullName evidence="2">Uncharacterized protein</fullName>
    </submittedName>
</protein>
<dbReference type="KEGG" id="psoj:PHYSODRAFT_470731"/>
<name>G4YLD9_PHYSP</name>
<keyword evidence="3" id="KW-1185">Reference proteome</keyword>
<dbReference type="EMBL" id="JH159151">
    <property type="protein sequence ID" value="EGZ30207.1"/>
    <property type="molecule type" value="Genomic_DNA"/>
</dbReference>
<evidence type="ECO:0000256" key="1">
    <source>
        <dbReference type="SAM" id="MobiDB-lite"/>
    </source>
</evidence>
<evidence type="ECO:0000313" key="2">
    <source>
        <dbReference type="EMBL" id="EGZ30207.1"/>
    </source>
</evidence>
<organism evidence="2 3">
    <name type="scientific">Phytophthora sojae (strain P6497)</name>
    <name type="common">Soybean stem and root rot agent</name>
    <name type="synonym">Phytophthora megasperma f. sp. glycines</name>
    <dbReference type="NCBI Taxonomy" id="1094619"/>
    <lineage>
        <taxon>Eukaryota</taxon>
        <taxon>Sar</taxon>
        <taxon>Stramenopiles</taxon>
        <taxon>Oomycota</taxon>
        <taxon>Peronosporomycetes</taxon>
        <taxon>Peronosporales</taxon>
        <taxon>Peronosporaceae</taxon>
        <taxon>Phytophthora</taxon>
    </lineage>
</organism>
<evidence type="ECO:0000313" key="3">
    <source>
        <dbReference type="Proteomes" id="UP000002640"/>
    </source>
</evidence>
<reference evidence="2 3" key="1">
    <citation type="journal article" date="2006" name="Science">
        <title>Phytophthora genome sequences uncover evolutionary origins and mechanisms of pathogenesis.</title>
        <authorList>
            <person name="Tyler B.M."/>
            <person name="Tripathy S."/>
            <person name="Zhang X."/>
            <person name="Dehal P."/>
            <person name="Jiang R.H."/>
            <person name="Aerts A."/>
            <person name="Arredondo F.D."/>
            <person name="Baxter L."/>
            <person name="Bensasson D."/>
            <person name="Beynon J.L."/>
            <person name="Chapman J."/>
            <person name="Damasceno C.M."/>
            <person name="Dorrance A.E."/>
            <person name="Dou D."/>
            <person name="Dickerman A.W."/>
            <person name="Dubchak I.L."/>
            <person name="Garbelotto M."/>
            <person name="Gijzen M."/>
            <person name="Gordon S.G."/>
            <person name="Govers F."/>
            <person name="Grunwald N.J."/>
            <person name="Huang W."/>
            <person name="Ivors K.L."/>
            <person name="Jones R.W."/>
            <person name="Kamoun S."/>
            <person name="Krampis K."/>
            <person name="Lamour K.H."/>
            <person name="Lee M.K."/>
            <person name="McDonald W.H."/>
            <person name="Medina M."/>
            <person name="Meijer H.J."/>
            <person name="Nordberg E.K."/>
            <person name="Maclean D.J."/>
            <person name="Ospina-Giraldo M.D."/>
            <person name="Morris P.F."/>
            <person name="Phuntumart V."/>
            <person name="Putnam N.H."/>
            <person name="Rash S."/>
            <person name="Rose J.K."/>
            <person name="Sakihama Y."/>
            <person name="Salamov A.A."/>
            <person name="Savidor A."/>
            <person name="Scheuring C.F."/>
            <person name="Smith B.M."/>
            <person name="Sobral B.W."/>
            <person name="Terry A."/>
            <person name="Torto-Alalibo T.A."/>
            <person name="Win J."/>
            <person name="Xu Z."/>
            <person name="Zhang H."/>
            <person name="Grigoriev I.V."/>
            <person name="Rokhsar D.S."/>
            <person name="Boore J.L."/>
        </authorList>
    </citation>
    <scope>NUCLEOTIDE SEQUENCE [LARGE SCALE GENOMIC DNA]</scope>
    <source>
        <strain evidence="2 3">P6497</strain>
    </source>
</reference>
<proteinExistence type="predicted"/>
<dbReference type="GeneID" id="20653997"/>
<feature type="compositionally biased region" description="Basic and acidic residues" evidence="1">
    <location>
        <begin position="1"/>
        <end position="15"/>
    </location>
</feature>
<sequence>MKNDQDGSRPRDPRHGYANPTMPEICPVLGRGVYFAVFGFARDGKRFPGGNQYSRFLKVLKSVLSGELMQRTLVVGRYVAGLPFDSPKFAALPPFFDVQSDQEADRLELRQRIDVAMKAVFPGVPASLRMICQFGLASILFHKSFLQQSLPTNQLLFATPLFSTRNEAQFEWLRRRVVCRNFQEHDPISPSGIPPHMGIMVALTDYKELMGLKKDWLLILRKLSNSTLTDQL</sequence>
<dbReference type="AlphaFoldDB" id="G4YLD9"/>